<dbReference type="Proteomes" id="UP001459277">
    <property type="component" value="Unassembled WGS sequence"/>
</dbReference>
<comment type="caution">
    <text evidence="2">The sequence shown here is derived from an EMBL/GenBank/DDBJ whole genome shotgun (WGS) entry which is preliminary data.</text>
</comment>
<reference evidence="2 3" key="1">
    <citation type="submission" date="2024-01" db="EMBL/GenBank/DDBJ databases">
        <title>A telomere-to-telomere, gap-free genome of sweet tea (Lithocarpus litseifolius).</title>
        <authorList>
            <person name="Zhou J."/>
        </authorList>
    </citation>
    <scope>NUCLEOTIDE SEQUENCE [LARGE SCALE GENOMIC DNA]</scope>
    <source>
        <strain evidence="2">Zhou-2022a</strain>
        <tissue evidence="2">Leaf</tissue>
    </source>
</reference>
<feature type="domain" description="Neprosin PEP catalytic" evidence="1">
    <location>
        <begin position="1"/>
        <end position="111"/>
    </location>
</feature>
<gene>
    <name evidence="2" type="ORF">SO802_009439</name>
</gene>
<dbReference type="PROSITE" id="PS52045">
    <property type="entry name" value="NEPROSIN_PEP_CD"/>
    <property type="match status" value="1"/>
</dbReference>
<name>A0AAW2DDJ6_9ROSI</name>
<dbReference type="InterPro" id="IPR053168">
    <property type="entry name" value="Glutamic_endopeptidase"/>
</dbReference>
<evidence type="ECO:0000259" key="1">
    <source>
        <dbReference type="PROSITE" id="PS52045"/>
    </source>
</evidence>
<accession>A0AAW2DDJ6</accession>
<keyword evidence="3" id="KW-1185">Reference proteome</keyword>
<protein>
    <recommendedName>
        <fullName evidence="1">Neprosin PEP catalytic domain-containing protein</fullName>
    </recommendedName>
</protein>
<dbReference type="Gene3D" id="3.90.1320.10">
    <property type="entry name" value="Outer-capsid protein sigma 3, large lobe"/>
    <property type="match status" value="1"/>
</dbReference>
<dbReference type="AlphaFoldDB" id="A0AAW2DDJ6"/>
<sequence length="111" mass="13024">MVEINVWNPYTQETIEFSLSQFWMKACRNGQDLNTIEAGMMVYEYLYGNNNTRIFMYWTIRDDSYQNIGCYNLVCSGFVQVNNQIATGATVTPYSNYDGTQRSVKFYVWKV</sequence>
<dbReference type="PANTHER" id="PTHR31589">
    <property type="entry name" value="PROTEIN, PUTATIVE (DUF239)-RELATED-RELATED"/>
    <property type="match status" value="1"/>
</dbReference>
<organism evidence="2 3">
    <name type="scientific">Lithocarpus litseifolius</name>
    <dbReference type="NCBI Taxonomy" id="425828"/>
    <lineage>
        <taxon>Eukaryota</taxon>
        <taxon>Viridiplantae</taxon>
        <taxon>Streptophyta</taxon>
        <taxon>Embryophyta</taxon>
        <taxon>Tracheophyta</taxon>
        <taxon>Spermatophyta</taxon>
        <taxon>Magnoliopsida</taxon>
        <taxon>eudicotyledons</taxon>
        <taxon>Gunneridae</taxon>
        <taxon>Pentapetalae</taxon>
        <taxon>rosids</taxon>
        <taxon>fabids</taxon>
        <taxon>Fagales</taxon>
        <taxon>Fagaceae</taxon>
        <taxon>Lithocarpus</taxon>
    </lineage>
</organism>
<dbReference type="EMBL" id="JAZDWU010000003">
    <property type="protein sequence ID" value="KAL0007937.1"/>
    <property type="molecule type" value="Genomic_DNA"/>
</dbReference>
<dbReference type="PANTHER" id="PTHR31589:SF110">
    <property type="entry name" value="PROTEIN, PUTATIVE (DUF239)-RELATED"/>
    <property type="match status" value="1"/>
</dbReference>
<evidence type="ECO:0000313" key="2">
    <source>
        <dbReference type="EMBL" id="KAL0007937.1"/>
    </source>
</evidence>
<dbReference type="Pfam" id="PF03080">
    <property type="entry name" value="Neprosin"/>
    <property type="match status" value="1"/>
</dbReference>
<evidence type="ECO:0000313" key="3">
    <source>
        <dbReference type="Proteomes" id="UP001459277"/>
    </source>
</evidence>
<feature type="non-terminal residue" evidence="2">
    <location>
        <position position="111"/>
    </location>
</feature>
<dbReference type="InterPro" id="IPR004314">
    <property type="entry name" value="Neprosin"/>
</dbReference>
<proteinExistence type="predicted"/>